<protein>
    <submittedName>
        <fullName evidence="2">Uncharacterized protein</fullName>
    </submittedName>
</protein>
<accession>A0A922HVK6</accession>
<dbReference type="AlphaFoldDB" id="A0A922HVK6"/>
<evidence type="ECO:0000256" key="1">
    <source>
        <dbReference type="SAM" id="MobiDB-lite"/>
    </source>
</evidence>
<sequence>MQEKNNEKIEFQHQPIFQLAQYNNVHTQESDSSLNFSQPKKNKQTNQFNIIDDDDNVEERCV</sequence>
<evidence type="ECO:0000313" key="2">
    <source>
        <dbReference type="EMBL" id="KAH9511850.1"/>
    </source>
</evidence>
<dbReference type="Proteomes" id="UP000790347">
    <property type="component" value="Unassembled WGS sequence"/>
</dbReference>
<keyword evidence="3" id="KW-1185">Reference proteome</keyword>
<gene>
    <name evidence="2" type="ORF">DERF_010276</name>
</gene>
<reference evidence="2" key="1">
    <citation type="submission" date="2013-05" db="EMBL/GenBank/DDBJ databases">
        <authorList>
            <person name="Yim A.K.Y."/>
            <person name="Chan T.F."/>
            <person name="Ji K.M."/>
            <person name="Liu X.Y."/>
            <person name="Zhou J.W."/>
            <person name="Li R.Q."/>
            <person name="Yang K.Y."/>
            <person name="Li J."/>
            <person name="Li M."/>
            <person name="Law P.T.W."/>
            <person name="Wu Y.L."/>
            <person name="Cai Z.L."/>
            <person name="Qin H."/>
            <person name="Bao Y."/>
            <person name="Leung R.K.K."/>
            <person name="Ng P.K.S."/>
            <person name="Zou J."/>
            <person name="Zhong X.J."/>
            <person name="Ran P.X."/>
            <person name="Zhong N.S."/>
            <person name="Liu Z.G."/>
            <person name="Tsui S.K.W."/>
        </authorList>
    </citation>
    <scope>NUCLEOTIDE SEQUENCE</scope>
    <source>
        <strain evidence="2">Derf</strain>
        <tissue evidence="2">Whole organism</tissue>
    </source>
</reference>
<organism evidence="2 3">
    <name type="scientific">Dermatophagoides farinae</name>
    <name type="common">American house dust mite</name>
    <dbReference type="NCBI Taxonomy" id="6954"/>
    <lineage>
        <taxon>Eukaryota</taxon>
        <taxon>Metazoa</taxon>
        <taxon>Ecdysozoa</taxon>
        <taxon>Arthropoda</taxon>
        <taxon>Chelicerata</taxon>
        <taxon>Arachnida</taxon>
        <taxon>Acari</taxon>
        <taxon>Acariformes</taxon>
        <taxon>Sarcoptiformes</taxon>
        <taxon>Astigmata</taxon>
        <taxon>Psoroptidia</taxon>
        <taxon>Analgoidea</taxon>
        <taxon>Pyroglyphidae</taxon>
        <taxon>Dermatophagoidinae</taxon>
        <taxon>Dermatophagoides</taxon>
    </lineage>
</organism>
<evidence type="ECO:0000313" key="3">
    <source>
        <dbReference type="Proteomes" id="UP000790347"/>
    </source>
</evidence>
<reference evidence="2" key="2">
    <citation type="journal article" date="2022" name="Res Sq">
        <title>Comparative Genomics Reveals Insights into the Divergent Evolution of Astigmatic Mites and Household Pest Adaptations.</title>
        <authorList>
            <person name="Xiong Q."/>
            <person name="Wan A.T.-Y."/>
            <person name="Liu X.-Y."/>
            <person name="Fung C.S.-H."/>
            <person name="Xiao X."/>
            <person name="Malainual N."/>
            <person name="Hou J."/>
            <person name="Wang L."/>
            <person name="Wang M."/>
            <person name="Yang K."/>
            <person name="Cui Y."/>
            <person name="Leung E."/>
            <person name="Nong W."/>
            <person name="Shin S.-K."/>
            <person name="Au S."/>
            <person name="Jeong K.Y."/>
            <person name="Chew F.T."/>
            <person name="Hui J."/>
            <person name="Leung T.F."/>
            <person name="Tungtrongchitr A."/>
            <person name="Zhong N."/>
            <person name="Liu Z."/>
            <person name="Tsui S."/>
        </authorList>
    </citation>
    <scope>NUCLEOTIDE SEQUENCE</scope>
    <source>
        <strain evidence="2">Derf</strain>
        <tissue evidence="2">Whole organism</tissue>
    </source>
</reference>
<feature type="region of interest" description="Disordered" evidence="1">
    <location>
        <begin position="27"/>
        <end position="62"/>
    </location>
</feature>
<proteinExistence type="predicted"/>
<name>A0A922HVK6_DERFA</name>
<feature type="compositionally biased region" description="Polar residues" evidence="1">
    <location>
        <begin position="27"/>
        <end position="49"/>
    </location>
</feature>
<feature type="compositionally biased region" description="Acidic residues" evidence="1">
    <location>
        <begin position="51"/>
        <end position="62"/>
    </location>
</feature>
<comment type="caution">
    <text evidence="2">The sequence shown here is derived from an EMBL/GenBank/DDBJ whole genome shotgun (WGS) entry which is preliminary data.</text>
</comment>
<dbReference type="EMBL" id="ASGP02000004">
    <property type="protein sequence ID" value="KAH9511850.1"/>
    <property type="molecule type" value="Genomic_DNA"/>
</dbReference>
<feature type="non-terminal residue" evidence="2">
    <location>
        <position position="62"/>
    </location>
</feature>